<evidence type="ECO:0000256" key="3">
    <source>
        <dbReference type="ARBA" id="ARBA00022722"/>
    </source>
</evidence>
<keyword evidence="8 13" id="KW-0460">Magnesium</keyword>
<dbReference type="Proteomes" id="UP000033870">
    <property type="component" value="Unassembled WGS sequence"/>
</dbReference>
<accession>A0A0G2BBA0</accession>
<evidence type="ECO:0000256" key="14">
    <source>
        <dbReference type="NCBIfam" id="TIGR00228"/>
    </source>
</evidence>
<keyword evidence="5 13" id="KW-0255">Endonuclease</keyword>
<dbReference type="CDD" id="cd16962">
    <property type="entry name" value="RuvC"/>
    <property type="match status" value="1"/>
</dbReference>
<dbReference type="SUPFAM" id="SSF53098">
    <property type="entry name" value="Ribonuclease H-like"/>
    <property type="match status" value="1"/>
</dbReference>
<protein>
    <recommendedName>
        <fullName evidence="13 14">Crossover junction endodeoxyribonuclease RuvC</fullName>
        <ecNumber evidence="13 14">3.1.21.10</ecNumber>
    </recommendedName>
    <alternativeName>
        <fullName evidence="13">Holliday junction nuclease RuvC</fullName>
    </alternativeName>
    <alternativeName>
        <fullName evidence="13">Holliday junction resolvase RuvC</fullName>
    </alternativeName>
</protein>
<comment type="caution">
    <text evidence="15">The sequence shown here is derived from an EMBL/GenBank/DDBJ whole genome shotgun (WGS) entry which is preliminary data.</text>
</comment>
<keyword evidence="2 13" id="KW-0963">Cytoplasm</keyword>
<dbReference type="HAMAP" id="MF_00034">
    <property type="entry name" value="RuvC"/>
    <property type="match status" value="1"/>
</dbReference>
<comment type="subunit">
    <text evidence="13">Homodimer which binds Holliday junction (HJ) DNA. The HJ becomes 2-fold symmetrical on binding to RuvC with unstacked arms; it has a different conformation from HJ DNA in complex with RuvA. In the full resolvosome a probable DNA-RuvA(4)-RuvB(12)-RuvC(2) complex forms which resolves the HJ.</text>
</comment>
<comment type="catalytic activity">
    <reaction evidence="12 13">
        <text>Endonucleolytic cleavage at a junction such as a reciprocal single-stranded crossover between two homologous DNA duplexes (Holliday junction).</text>
        <dbReference type="EC" id="3.1.21.10"/>
    </reaction>
</comment>
<feature type="binding site" evidence="13">
    <location>
        <position position="13"/>
    </location>
    <ligand>
        <name>Mg(2+)</name>
        <dbReference type="ChEBI" id="CHEBI:18420"/>
        <label>1</label>
    </ligand>
</feature>
<evidence type="ECO:0000313" key="15">
    <source>
        <dbReference type="EMBL" id="KKW42804.1"/>
    </source>
</evidence>
<comment type="function">
    <text evidence="13">The RuvA-RuvB-RuvC complex processes Holliday junction (HJ) DNA during genetic recombination and DNA repair. Endonuclease that resolves HJ intermediates. Cleaves cruciform DNA by making single-stranded nicks across the HJ at symmetrical positions within the homologous arms, yielding a 5'-phosphate and a 3'-hydroxyl group; requires a central core of homology in the junction. The consensus cleavage sequence is 5'-(A/T)TT(C/G)-3'. Cleavage occurs on the 3'-side of the TT dinucleotide at the point of strand exchange. HJ branch migration catalyzed by RuvA-RuvB allows RuvC to scan DNA until it finds its consensus sequence, where it cleaves and resolves the cruciform DNA.</text>
</comment>
<evidence type="ECO:0000256" key="9">
    <source>
        <dbReference type="ARBA" id="ARBA00023125"/>
    </source>
</evidence>
<dbReference type="AlphaFoldDB" id="A0A0G2BBA0"/>
<dbReference type="PATRIC" id="fig|1619044.3.peg.210"/>
<dbReference type="EC" id="3.1.21.10" evidence="13 14"/>
<evidence type="ECO:0000256" key="1">
    <source>
        <dbReference type="ARBA" id="ARBA00009518"/>
    </source>
</evidence>
<dbReference type="GO" id="GO:0048476">
    <property type="term" value="C:Holliday junction resolvase complex"/>
    <property type="evidence" value="ECO:0007669"/>
    <property type="project" value="UniProtKB-UniRule"/>
</dbReference>
<dbReference type="GO" id="GO:0008821">
    <property type="term" value="F:crossover junction DNA endonuclease activity"/>
    <property type="evidence" value="ECO:0007669"/>
    <property type="project" value="UniProtKB-UniRule"/>
</dbReference>
<evidence type="ECO:0000256" key="10">
    <source>
        <dbReference type="ARBA" id="ARBA00023172"/>
    </source>
</evidence>
<dbReference type="NCBIfam" id="NF000711">
    <property type="entry name" value="PRK00039.2-1"/>
    <property type="match status" value="1"/>
</dbReference>
<evidence type="ECO:0000256" key="13">
    <source>
        <dbReference type="HAMAP-Rule" id="MF_00034"/>
    </source>
</evidence>
<dbReference type="InterPro" id="IPR012337">
    <property type="entry name" value="RNaseH-like_sf"/>
</dbReference>
<dbReference type="EMBL" id="LCRX01000003">
    <property type="protein sequence ID" value="KKW42804.1"/>
    <property type="molecule type" value="Genomic_DNA"/>
</dbReference>
<comment type="similarity">
    <text evidence="1 13">Belongs to the RuvC family.</text>
</comment>
<dbReference type="InterPro" id="IPR002176">
    <property type="entry name" value="X-over_junc_endoDNase_RuvC"/>
</dbReference>
<dbReference type="InterPro" id="IPR036397">
    <property type="entry name" value="RNaseH_sf"/>
</dbReference>
<dbReference type="GO" id="GO:0003677">
    <property type="term" value="F:DNA binding"/>
    <property type="evidence" value="ECO:0007669"/>
    <property type="project" value="UniProtKB-KW"/>
</dbReference>
<keyword evidence="4 13" id="KW-0479">Metal-binding</keyword>
<feature type="active site" evidence="13">
    <location>
        <position position="13"/>
    </location>
</feature>
<evidence type="ECO:0000256" key="8">
    <source>
        <dbReference type="ARBA" id="ARBA00022842"/>
    </source>
</evidence>
<evidence type="ECO:0000256" key="7">
    <source>
        <dbReference type="ARBA" id="ARBA00022801"/>
    </source>
</evidence>
<gene>
    <name evidence="13" type="primary">ruvC</name>
    <name evidence="15" type="ORF">UY92_C0003G0010</name>
</gene>
<dbReference type="STRING" id="1619044.UY92_C0003G0010"/>
<keyword evidence="10 13" id="KW-0233">DNA recombination</keyword>
<dbReference type="GO" id="GO:0006310">
    <property type="term" value="P:DNA recombination"/>
    <property type="evidence" value="ECO:0007669"/>
    <property type="project" value="UniProtKB-UniRule"/>
</dbReference>
<name>A0A0G2BBA0_9BACT</name>
<evidence type="ECO:0000256" key="12">
    <source>
        <dbReference type="ARBA" id="ARBA00029354"/>
    </source>
</evidence>
<keyword evidence="6 13" id="KW-0227">DNA damage</keyword>
<keyword evidence="3 13" id="KW-0540">Nuclease</keyword>
<dbReference type="GO" id="GO:0006281">
    <property type="term" value="P:DNA repair"/>
    <property type="evidence" value="ECO:0007669"/>
    <property type="project" value="UniProtKB-UniRule"/>
</dbReference>
<feature type="binding site" evidence="13">
    <location>
        <position position="146"/>
    </location>
    <ligand>
        <name>Mg(2+)</name>
        <dbReference type="ChEBI" id="CHEBI:18420"/>
        <label>1</label>
    </ligand>
</feature>
<dbReference type="PANTHER" id="PTHR30194">
    <property type="entry name" value="CROSSOVER JUNCTION ENDODEOXYRIBONUCLEASE RUVC"/>
    <property type="match status" value="1"/>
</dbReference>
<keyword evidence="11 13" id="KW-0234">DNA repair</keyword>
<proteinExistence type="inferred from homology"/>
<keyword evidence="7 13" id="KW-0378">Hydrolase</keyword>
<dbReference type="GO" id="GO:0005737">
    <property type="term" value="C:cytoplasm"/>
    <property type="evidence" value="ECO:0007669"/>
    <property type="project" value="UniProtKB-SubCell"/>
</dbReference>
<evidence type="ECO:0000256" key="6">
    <source>
        <dbReference type="ARBA" id="ARBA00022763"/>
    </source>
</evidence>
<sequence>MKRNKTQRILGIDPGFGRLGYGIIEQRNGAWRAVVYGLIETSAELSFAERLCEIRDDLVKIIQKYRPASASVEELFFYKNVTTAIEVGQARGVVLLTLSEAGLPIEEFTPLEIKKSLTGYGRAEKSQLQYMVKVILGLKPGRLQDDAADALAVALAAGANLPFTQALKRSRRSPRSG</sequence>
<reference evidence="15 16" key="1">
    <citation type="journal article" date="2015" name="Nature">
        <title>rRNA introns, odd ribosomes, and small enigmatic genomes across a large radiation of phyla.</title>
        <authorList>
            <person name="Brown C.T."/>
            <person name="Hug L.A."/>
            <person name="Thomas B.C."/>
            <person name="Sharon I."/>
            <person name="Castelle C.J."/>
            <person name="Singh A."/>
            <person name="Wilkins M.J."/>
            <person name="Williams K.H."/>
            <person name="Banfield J.F."/>
        </authorList>
    </citation>
    <scope>NUCLEOTIDE SEQUENCE [LARGE SCALE GENOMIC DNA]</scope>
</reference>
<comment type="subcellular location">
    <subcellularLocation>
        <location evidence="13">Cytoplasm</location>
    </subcellularLocation>
</comment>
<dbReference type="GO" id="GO:0000287">
    <property type="term" value="F:magnesium ion binding"/>
    <property type="evidence" value="ECO:0007669"/>
    <property type="project" value="UniProtKB-UniRule"/>
</dbReference>
<feature type="binding site" evidence="13">
    <location>
        <position position="73"/>
    </location>
    <ligand>
        <name>Mg(2+)</name>
        <dbReference type="ChEBI" id="CHEBI:18420"/>
        <label>2</label>
    </ligand>
</feature>
<organism evidence="15 16">
    <name type="scientific">Candidatus Magasanikbacteria bacterium GW2011_GWA2_56_11</name>
    <dbReference type="NCBI Taxonomy" id="1619044"/>
    <lineage>
        <taxon>Bacteria</taxon>
        <taxon>Candidatus Magasanikiibacteriota</taxon>
    </lineage>
</organism>
<feature type="active site" evidence="13">
    <location>
        <position position="73"/>
    </location>
</feature>
<comment type="cofactor">
    <cofactor evidence="13">
        <name>Mg(2+)</name>
        <dbReference type="ChEBI" id="CHEBI:18420"/>
    </cofactor>
    <text evidence="13">Binds 2 Mg(2+) ion per subunit.</text>
</comment>
<dbReference type="FunFam" id="3.30.420.10:FF:000002">
    <property type="entry name" value="Crossover junction endodeoxyribonuclease RuvC"/>
    <property type="match status" value="1"/>
</dbReference>
<evidence type="ECO:0000256" key="4">
    <source>
        <dbReference type="ARBA" id="ARBA00022723"/>
    </source>
</evidence>
<evidence type="ECO:0000256" key="2">
    <source>
        <dbReference type="ARBA" id="ARBA00022490"/>
    </source>
</evidence>
<dbReference type="PRINTS" id="PR00696">
    <property type="entry name" value="RSOLVASERUVC"/>
</dbReference>
<dbReference type="NCBIfam" id="TIGR00228">
    <property type="entry name" value="ruvC"/>
    <property type="match status" value="1"/>
</dbReference>
<dbReference type="PANTHER" id="PTHR30194:SF3">
    <property type="entry name" value="CROSSOVER JUNCTION ENDODEOXYRIBONUCLEASE RUVC"/>
    <property type="match status" value="1"/>
</dbReference>
<evidence type="ECO:0000256" key="11">
    <source>
        <dbReference type="ARBA" id="ARBA00023204"/>
    </source>
</evidence>
<keyword evidence="9 13" id="KW-0238">DNA-binding</keyword>
<dbReference type="Gene3D" id="3.30.420.10">
    <property type="entry name" value="Ribonuclease H-like superfamily/Ribonuclease H"/>
    <property type="match status" value="1"/>
</dbReference>
<evidence type="ECO:0000313" key="16">
    <source>
        <dbReference type="Proteomes" id="UP000033870"/>
    </source>
</evidence>
<dbReference type="Pfam" id="PF02075">
    <property type="entry name" value="RuvC"/>
    <property type="match status" value="1"/>
</dbReference>
<evidence type="ECO:0000256" key="5">
    <source>
        <dbReference type="ARBA" id="ARBA00022759"/>
    </source>
</evidence>
<feature type="active site" evidence="13">
    <location>
        <position position="146"/>
    </location>
</feature>